<gene>
    <name evidence="1" type="ORF">GXM_01220</name>
</gene>
<dbReference type="KEGG" id="nsh:GXM_01220"/>
<evidence type="ECO:0000313" key="1">
    <source>
        <dbReference type="EMBL" id="QFS43747.1"/>
    </source>
</evidence>
<dbReference type="Proteomes" id="UP000326678">
    <property type="component" value="Chromosome Gxm1"/>
</dbReference>
<proteinExistence type="predicted"/>
<reference evidence="1 2" key="1">
    <citation type="submission" date="2019-10" db="EMBL/GenBank/DDBJ databases">
        <title>Genomic and transcriptomic insights into the perfect genentic adaptation of a filamentous nitrogen-fixing cyanobacterium to rice fields.</title>
        <authorList>
            <person name="Chen Z."/>
        </authorList>
    </citation>
    <scope>NUCLEOTIDE SEQUENCE [LARGE SCALE GENOMIC DNA]</scope>
    <source>
        <strain evidence="1">CCNUC1</strain>
    </source>
</reference>
<accession>A0A5P8VTP3</accession>
<evidence type="ECO:0000313" key="2">
    <source>
        <dbReference type="Proteomes" id="UP000326678"/>
    </source>
</evidence>
<dbReference type="AlphaFoldDB" id="A0A5P8VTP3"/>
<name>A0A5P8VTP3_9NOSO</name>
<dbReference type="EMBL" id="CP045226">
    <property type="protein sequence ID" value="QFS43747.1"/>
    <property type="molecule type" value="Genomic_DNA"/>
</dbReference>
<protein>
    <submittedName>
        <fullName evidence="1">Uncharacterized protein</fullName>
    </submittedName>
</protein>
<sequence>MNGLARLSNSKFKICLEKFPSSGNPTGTPVHLSGEIRKRLAQLWTKFKIKCNRAMHFG</sequence>
<organism evidence="1 2">
    <name type="scientific">Nostoc sphaeroides CCNUC1</name>
    <dbReference type="NCBI Taxonomy" id="2653204"/>
    <lineage>
        <taxon>Bacteria</taxon>
        <taxon>Bacillati</taxon>
        <taxon>Cyanobacteriota</taxon>
        <taxon>Cyanophyceae</taxon>
        <taxon>Nostocales</taxon>
        <taxon>Nostocaceae</taxon>
        <taxon>Nostoc</taxon>
    </lineage>
</organism>
<keyword evidence="2" id="KW-1185">Reference proteome</keyword>